<dbReference type="EMBL" id="CAQQ02388709">
    <property type="status" value="NOT_ANNOTATED_CDS"/>
    <property type="molecule type" value="Genomic_DNA"/>
</dbReference>
<evidence type="ECO:0000256" key="1">
    <source>
        <dbReference type="SAM" id="MobiDB-lite"/>
    </source>
</evidence>
<proteinExistence type="predicted"/>
<dbReference type="Proteomes" id="UP000015102">
    <property type="component" value="Unassembled WGS sequence"/>
</dbReference>
<protein>
    <submittedName>
        <fullName evidence="2">Uncharacterized protein</fullName>
    </submittedName>
</protein>
<dbReference type="AlphaFoldDB" id="T1GYK4"/>
<dbReference type="EnsemblMetazoa" id="MESCA008936-RA">
    <property type="protein sequence ID" value="MESCA008936-PA"/>
    <property type="gene ID" value="MESCA008936"/>
</dbReference>
<dbReference type="HOGENOM" id="CLU_2161224_0_0_1"/>
<accession>T1GYK4</accession>
<feature type="region of interest" description="Disordered" evidence="1">
    <location>
        <begin position="1"/>
        <end position="31"/>
    </location>
</feature>
<organism evidence="2 3">
    <name type="scientific">Megaselia scalaris</name>
    <name type="common">Humpbacked fly</name>
    <name type="synonym">Phora scalaris</name>
    <dbReference type="NCBI Taxonomy" id="36166"/>
    <lineage>
        <taxon>Eukaryota</taxon>
        <taxon>Metazoa</taxon>
        <taxon>Ecdysozoa</taxon>
        <taxon>Arthropoda</taxon>
        <taxon>Hexapoda</taxon>
        <taxon>Insecta</taxon>
        <taxon>Pterygota</taxon>
        <taxon>Neoptera</taxon>
        <taxon>Endopterygota</taxon>
        <taxon>Diptera</taxon>
        <taxon>Brachycera</taxon>
        <taxon>Muscomorpha</taxon>
        <taxon>Platypezoidea</taxon>
        <taxon>Phoridae</taxon>
        <taxon>Megaseliini</taxon>
        <taxon>Megaselia</taxon>
    </lineage>
</organism>
<name>T1GYK4_MEGSC</name>
<feature type="compositionally biased region" description="Basic and acidic residues" evidence="1">
    <location>
        <begin position="1"/>
        <end position="13"/>
    </location>
</feature>
<sequence>MELNHEIGPEVHKRSSSKSLHQGKSWPQKDECSRRVTQLWVQLPDGSTGSEWRALYDPFAIKVGFLETSRTTGYSCKSDHTPLMHTAPNNLTSTDVRVQLSEAYNNRGSIS</sequence>
<evidence type="ECO:0000313" key="2">
    <source>
        <dbReference type="EnsemblMetazoa" id="MESCA008936-PA"/>
    </source>
</evidence>
<reference evidence="2" key="2">
    <citation type="submission" date="2015-06" db="UniProtKB">
        <authorList>
            <consortium name="EnsemblMetazoa"/>
        </authorList>
    </citation>
    <scope>IDENTIFICATION</scope>
</reference>
<reference evidence="3" key="1">
    <citation type="submission" date="2013-02" db="EMBL/GenBank/DDBJ databases">
        <authorList>
            <person name="Hughes D."/>
        </authorList>
    </citation>
    <scope>NUCLEOTIDE SEQUENCE</scope>
    <source>
        <strain>Durham</strain>
        <strain evidence="3">NC isolate 2 -- Noor lab</strain>
    </source>
</reference>
<dbReference type="EMBL" id="CAQQ02388708">
    <property type="status" value="NOT_ANNOTATED_CDS"/>
    <property type="molecule type" value="Genomic_DNA"/>
</dbReference>
<keyword evidence="3" id="KW-1185">Reference proteome</keyword>
<evidence type="ECO:0000313" key="3">
    <source>
        <dbReference type="Proteomes" id="UP000015102"/>
    </source>
</evidence>